<organism evidence="1 2">
    <name type="scientific">Caerostris extrusa</name>
    <name type="common">Bark spider</name>
    <name type="synonym">Caerostris bankana</name>
    <dbReference type="NCBI Taxonomy" id="172846"/>
    <lineage>
        <taxon>Eukaryota</taxon>
        <taxon>Metazoa</taxon>
        <taxon>Ecdysozoa</taxon>
        <taxon>Arthropoda</taxon>
        <taxon>Chelicerata</taxon>
        <taxon>Arachnida</taxon>
        <taxon>Araneae</taxon>
        <taxon>Araneomorphae</taxon>
        <taxon>Entelegynae</taxon>
        <taxon>Araneoidea</taxon>
        <taxon>Araneidae</taxon>
        <taxon>Caerostris</taxon>
    </lineage>
</organism>
<sequence>MGHGVLSWQKMSQGEHCDAASVCLVKVMLFMWLAEDFDGIASQGVISSLRIAEASLICSVPKQCPLTTRNESIALKFLTSGISSTNSGELSNRQICVALSFIPRFPKSALPPCPSRLLPCSIIPGMDTVSHPFVPPHPEERKKIVCMMGDRG</sequence>
<evidence type="ECO:0000313" key="1">
    <source>
        <dbReference type="EMBL" id="GIX82813.1"/>
    </source>
</evidence>
<proteinExistence type="predicted"/>
<dbReference type="Proteomes" id="UP001054945">
    <property type="component" value="Unassembled WGS sequence"/>
</dbReference>
<reference evidence="1 2" key="1">
    <citation type="submission" date="2021-06" db="EMBL/GenBank/DDBJ databases">
        <title>Caerostris extrusa draft genome.</title>
        <authorList>
            <person name="Kono N."/>
            <person name="Arakawa K."/>
        </authorList>
    </citation>
    <scope>NUCLEOTIDE SEQUENCE [LARGE SCALE GENOMIC DNA]</scope>
</reference>
<comment type="caution">
    <text evidence="1">The sequence shown here is derived from an EMBL/GenBank/DDBJ whole genome shotgun (WGS) entry which is preliminary data.</text>
</comment>
<accession>A0AAV4NDT8</accession>
<dbReference type="AlphaFoldDB" id="A0AAV4NDT8"/>
<name>A0AAV4NDT8_CAEEX</name>
<gene>
    <name evidence="1" type="ORF">CEXT_370081</name>
</gene>
<evidence type="ECO:0000313" key="2">
    <source>
        <dbReference type="Proteomes" id="UP001054945"/>
    </source>
</evidence>
<dbReference type="EMBL" id="BPLR01003270">
    <property type="protein sequence ID" value="GIX82813.1"/>
    <property type="molecule type" value="Genomic_DNA"/>
</dbReference>
<protein>
    <submittedName>
        <fullName evidence="1">Uncharacterized protein</fullName>
    </submittedName>
</protein>
<keyword evidence="2" id="KW-1185">Reference proteome</keyword>